<evidence type="ECO:0000256" key="4">
    <source>
        <dbReference type="ARBA" id="ARBA00047942"/>
    </source>
</evidence>
<feature type="domain" description="MmeI-like helicase spacer" evidence="7">
    <location>
        <begin position="219"/>
        <end position="290"/>
    </location>
</feature>
<accession>A0ABU7YVX8</accession>
<feature type="domain" description="MmeI-like N-terminal" evidence="6">
    <location>
        <begin position="14"/>
        <end position="211"/>
    </location>
</feature>
<dbReference type="InterPro" id="IPR029063">
    <property type="entry name" value="SAM-dependent_MTases_sf"/>
</dbReference>
<dbReference type="InterPro" id="IPR050953">
    <property type="entry name" value="N4_N6_ade-DNA_methylase"/>
</dbReference>
<dbReference type="PRINTS" id="PR00507">
    <property type="entry name" value="N12N6MTFRASE"/>
</dbReference>
<evidence type="ECO:0000256" key="2">
    <source>
        <dbReference type="ARBA" id="ARBA00022603"/>
    </source>
</evidence>
<proteinExistence type="predicted"/>
<keyword evidence="3" id="KW-0808">Transferase</keyword>
<dbReference type="InterPro" id="IPR046816">
    <property type="entry name" value="MmeI_Mtase"/>
</dbReference>
<feature type="domain" description="MmeI-like DNA-methyltransferase" evidence="9">
    <location>
        <begin position="380"/>
        <end position="682"/>
    </location>
</feature>
<organism evidence="10 11">
    <name type="scientific">Novilysobacter erysipheiresistens</name>
    <dbReference type="NCBI Taxonomy" id="1749332"/>
    <lineage>
        <taxon>Bacteria</taxon>
        <taxon>Pseudomonadati</taxon>
        <taxon>Pseudomonadota</taxon>
        <taxon>Gammaproteobacteria</taxon>
        <taxon>Lysobacterales</taxon>
        <taxon>Lysobacteraceae</taxon>
        <taxon>Novilysobacter</taxon>
    </lineage>
</organism>
<dbReference type="Pfam" id="PF20465">
    <property type="entry name" value="MmeI_hel"/>
    <property type="match status" value="1"/>
</dbReference>
<evidence type="ECO:0000313" key="11">
    <source>
        <dbReference type="Proteomes" id="UP001355056"/>
    </source>
</evidence>
<comment type="catalytic activity">
    <reaction evidence="4">
        <text>a 2'-deoxyadenosine in DNA + S-adenosyl-L-methionine = an N(6)-methyl-2'-deoxyadenosine in DNA + S-adenosyl-L-homocysteine + H(+)</text>
        <dbReference type="Rhea" id="RHEA:15197"/>
        <dbReference type="Rhea" id="RHEA-COMP:12418"/>
        <dbReference type="Rhea" id="RHEA-COMP:12419"/>
        <dbReference type="ChEBI" id="CHEBI:15378"/>
        <dbReference type="ChEBI" id="CHEBI:57856"/>
        <dbReference type="ChEBI" id="CHEBI:59789"/>
        <dbReference type="ChEBI" id="CHEBI:90615"/>
        <dbReference type="ChEBI" id="CHEBI:90616"/>
        <dbReference type="EC" id="2.1.1.72"/>
    </reaction>
</comment>
<comment type="caution">
    <text evidence="10">The sequence shown here is derived from an EMBL/GenBank/DDBJ whole genome shotgun (WGS) entry which is preliminary data.</text>
</comment>
<dbReference type="InterPro" id="IPR046817">
    <property type="entry name" value="MmeI_N"/>
</dbReference>
<keyword evidence="11" id="KW-1185">Reference proteome</keyword>
<evidence type="ECO:0000259" key="7">
    <source>
        <dbReference type="Pfam" id="PF20465"/>
    </source>
</evidence>
<dbReference type="Proteomes" id="UP001355056">
    <property type="component" value="Unassembled WGS sequence"/>
</dbReference>
<dbReference type="Gene3D" id="3.40.50.150">
    <property type="entry name" value="Vaccinia Virus protein VP39"/>
    <property type="match status" value="1"/>
</dbReference>
<feature type="region of interest" description="Disordered" evidence="5">
    <location>
        <begin position="1104"/>
        <end position="1146"/>
    </location>
</feature>
<evidence type="ECO:0000313" key="10">
    <source>
        <dbReference type="EMBL" id="MEG3183089.1"/>
    </source>
</evidence>
<protein>
    <recommendedName>
        <fullName evidence="1">site-specific DNA-methyltransferase (adenine-specific)</fullName>
        <ecNumber evidence="1">2.1.1.72</ecNumber>
    </recommendedName>
</protein>
<evidence type="ECO:0000256" key="1">
    <source>
        <dbReference type="ARBA" id="ARBA00011900"/>
    </source>
</evidence>
<name>A0ABU7YVX8_9GAMM</name>
<dbReference type="InterPro" id="IPR046820">
    <property type="entry name" value="MmeI_TRD"/>
</dbReference>
<evidence type="ECO:0000256" key="5">
    <source>
        <dbReference type="SAM" id="MobiDB-lite"/>
    </source>
</evidence>
<sequence>MADADSAPHNTGAADAFISKWQGVTASELSTSQSFLIDLCHLLGVDTPHPTPELDYMFERPITFSHGDGSSSAGRIDLYRRGAFVLESKKLKLGSHTKGFDDALLRARSQAENYARALPAAEGRPPFVIVVDVGHRIELYSEFSRSGGTYVPFPDPRSHRIALADLRKPEVRDRLRRIWLDPLNLDPSRESARVTREIAERLAKLARSLEKASHPPELVAQFLMRCLFTMFAEDVKLLPEHAFRDLLVTHAEQPDVAMRMVRQLWIDMDAGTEFSAVVRDTVLRFNGKLFKQPDILPLDREQVALLAEAAHAKWQHVEPAIFGTLLERALSPKDRHKLGAHYTPRAYVERLVLPTVIEPLRKEWTEAQAAAGTLADEGKHKDAIAELRRFHHRLCSVRVLDPACGSGNFLYVTLEHLKRLEGEVLNALDELGYRQTGLALDGERADAAAGETVDPHNLLGIEKNPRAAAIAEVVLWIGYLQWHFRTRGDVHPPQPVIRDFRNIETRDAVLAWDDVQYVTDEAGVPVTRWDGETMKVSPVTGEQVPDETARRPVEQYVNPRKAAWPEADFIVGNPPFIGNKRMRTALGDGYVEALRGAWPEMPESADFVMYWWHHAAQLTRRGAVERFGFITTNSIRQSFNRRVLEPHLGDKKQPLSLVFAIPDHPWVDTADGAAVRIAMTVGRLGDGPSVLRQVVAEQEGRDEVEVTLHEKRGLIYADLKVGANVAGAVPLLANSRVSNRGVIPHGDGMTVTEDQARALGLGEVTGIEARLRPYMNGRDLTQVSRGMRVIDMHGLSLDQARDKFPAVYQWLFDRVKPDRDVQKDKDLREKWWLHRRSNEDLRVSMRGITKYIATAYVAKHRFFVFCDVEVLPDDMLVAIAIEQAEFLGVLSSTVHGAWALAAGGTLEDRPRYTKTTCFETFPFPNFHTADKFGGPIGISFVDADGNEGPTKTYGEYPSDRIRDLAEQLDAHRKRQQAAHPGLTLTGMYNVVEKLRSGEPLTAKERTIHEQGLVSVLRQLHDELDEAVLHAYGWGDLLPLLRIAHGNDAPTSLLPPAGEGARRADEGTRDTAKRAFDEAILERLVALNAERAALEARGEIHWLRPEFQNPEAHREPEQRGLDTTPDEGERTEPASAAPIATKPTPWPKDAVDQVRAVADVIAASPVPLSVDEIAARFTARGPWKKRLPKLLEMLVALGRAQEQDGAYAST</sequence>
<feature type="region of interest" description="Disordered" evidence="5">
    <location>
        <begin position="1049"/>
        <end position="1069"/>
    </location>
</feature>
<dbReference type="InterPro" id="IPR002052">
    <property type="entry name" value="DNA_methylase_N6_adenine_CS"/>
</dbReference>
<dbReference type="RefSeq" id="WP_332614802.1">
    <property type="nucleotide sequence ID" value="NZ_JAXGFP010000002.1"/>
</dbReference>
<dbReference type="Pfam" id="PF20464">
    <property type="entry name" value="MmeI_N"/>
    <property type="match status" value="1"/>
</dbReference>
<dbReference type="SUPFAM" id="SSF53335">
    <property type="entry name" value="S-adenosyl-L-methionine-dependent methyltransferases"/>
    <property type="match status" value="1"/>
</dbReference>
<reference evidence="10 11" key="1">
    <citation type="journal article" date="2016" name="Int. J. Syst. Evol. Microbiol.">
        <title>Lysobacter erysipheiresistens sp. nov., an antagonist of powdery mildew, isolated from tobacco-cultivated soil.</title>
        <authorList>
            <person name="Xie B."/>
            <person name="Li T."/>
            <person name="Lin X."/>
            <person name="Wang C.J."/>
            <person name="Chen Y.J."/>
            <person name="Liu W.J."/>
            <person name="Zhao Z.W."/>
        </authorList>
    </citation>
    <scope>NUCLEOTIDE SEQUENCE [LARGE SCALE GENOMIC DNA]</scope>
    <source>
        <strain evidence="10 11">RS-LYSO-3</strain>
    </source>
</reference>
<evidence type="ECO:0000256" key="3">
    <source>
        <dbReference type="ARBA" id="ARBA00022679"/>
    </source>
</evidence>
<evidence type="ECO:0000259" key="6">
    <source>
        <dbReference type="Pfam" id="PF20464"/>
    </source>
</evidence>
<dbReference type="Pfam" id="PF20466">
    <property type="entry name" value="MmeI_TRD"/>
    <property type="match status" value="1"/>
</dbReference>
<dbReference type="InterPro" id="IPR046819">
    <property type="entry name" value="MmeI_hel"/>
</dbReference>
<feature type="compositionally biased region" description="Basic and acidic residues" evidence="5">
    <location>
        <begin position="1110"/>
        <end position="1119"/>
    </location>
</feature>
<dbReference type="PANTHER" id="PTHR33841">
    <property type="entry name" value="DNA METHYLTRANSFERASE YEEA-RELATED"/>
    <property type="match status" value="1"/>
</dbReference>
<dbReference type="EC" id="2.1.1.72" evidence="1"/>
<feature type="domain" description="MmeI-like target recognition" evidence="8">
    <location>
        <begin position="859"/>
        <end position="925"/>
    </location>
</feature>
<keyword evidence="2" id="KW-0489">Methyltransferase</keyword>
<evidence type="ECO:0000259" key="8">
    <source>
        <dbReference type="Pfam" id="PF20466"/>
    </source>
</evidence>
<evidence type="ECO:0000259" key="9">
    <source>
        <dbReference type="Pfam" id="PF20473"/>
    </source>
</evidence>
<dbReference type="PROSITE" id="PS00092">
    <property type="entry name" value="N6_MTASE"/>
    <property type="match status" value="1"/>
</dbReference>
<dbReference type="EMBL" id="JAXGFP010000002">
    <property type="protein sequence ID" value="MEG3183089.1"/>
    <property type="molecule type" value="Genomic_DNA"/>
</dbReference>
<dbReference type="Pfam" id="PF20473">
    <property type="entry name" value="MmeI_Mtase"/>
    <property type="match status" value="1"/>
</dbReference>
<gene>
    <name evidence="10" type="ORF">SNE34_03560</name>
</gene>
<dbReference type="PANTHER" id="PTHR33841:SF1">
    <property type="entry name" value="DNA METHYLTRANSFERASE A"/>
    <property type="match status" value="1"/>
</dbReference>
<feature type="compositionally biased region" description="Basic and acidic residues" evidence="5">
    <location>
        <begin position="1059"/>
        <end position="1069"/>
    </location>
</feature>